<reference evidence="1 2" key="1">
    <citation type="submission" date="2018-10" db="EMBL/GenBank/DDBJ databases">
        <title>Genomic Encyclopedia of Archaeal and Bacterial Type Strains, Phase II (KMG-II): from individual species to whole genera.</title>
        <authorList>
            <person name="Goeker M."/>
        </authorList>
    </citation>
    <scope>NUCLEOTIDE SEQUENCE [LARGE SCALE GENOMIC DNA]</scope>
    <source>
        <strain evidence="1 2">DSM 23424</strain>
    </source>
</reference>
<evidence type="ECO:0008006" key="3">
    <source>
        <dbReference type="Google" id="ProtNLM"/>
    </source>
</evidence>
<gene>
    <name evidence="1" type="ORF">BXY75_1849</name>
</gene>
<comment type="caution">
    <text evidence="1">The sequence shown here is derived from an EMBL/GenBank/DDBJ whole genome shotgun (WGS) entry which is preliminary data.</text>
</comment>
<sequence>MTSYILLKNNAQLMKKIIFIMVLLVAISACKENKKDQHLTPVEADGGIGDGATSLSDSFAQRLEESHNKDAYTSKKAISYDLLLNFNGKQRLDVKVTMLTNSSKLRMDFKDGSSIIYDGNEVYLTPTNTENPSARFDIFTWTYFTAMPFKLTDSGTQWNGFEEKTINSKAFARAKLSFKNDVGDTADDWYMTYADTDTNLLSYAAYIVTYGKTLEKAEAAPHAIVYTNYKVLDGVAIADSWEFYNWSEEKELYGDSIGDASLTNFMFMDEADFKVPSDSKKVEAPKQN</sequence>
<name>A0A3L9YCR3_9FLAO</name>
<dbReference type="EMBL" id="REFC01000013">
    <property type="protein sequence ID" value="RMA58476.1"/>
    <property type="molecule type" value="Genomic_DNA"/>
</dbReference>
<dbReference type="Proteomes" id="UP000271339">
    <property type="component" value="Unassembled WGS sequence"/>
</dbReference>
<organism evidence="1 2">
    <name type="scientific">Ulvibacter antarcticus</name>
    <dbReference type="NCBI Taxonomy" id="442714"/>
    <lineage>
        <taxon>Bacteria</taxon>
        <taxon>Pseudomonadati</taxon>
        <taxon>Bacteroidota</taxon>
        <taxon>Flavobacteriia</taxon>
        <taxon>Flavobacteriales</taxon>
        <taxon>Flavobacteriaceae</taxon>
        <taxon>Ulvibacter</taxon>
    </lineage>
</organism>
<accession>A0A3L9YCR3</accession>
<keyword evidence="2" id="KW-1185">Reference proteome</keyword>
<dbReference type="AlphaFoldDB" id="A0A3L9YCR3"/>
<proteinExistence type="predicted"/>
<evidence type="ECO:0000313" key="1">
    <source>
        <dbReference type="EMBL" id="RMA58476.1"/>
    </source>
</evidence>
<protein>
    <recommendedName>
        <fullName evidence="3">Outer membrane lipoprotein-sorting protein</fullName>
    </recommendedName>
</protein>
<evidence type="ECO:0000313" key="2">
    <source>
        <dbReference type="Proteomes" id="UP000271339"/>
    </source>
</evidence>